<proteinExistence type="predicted"/>
<comment type="caution">
    <text evidence="1">The sequence shown here is derived from an EMBL/GenBank/DDBJ whole genome shotgun (WGS) entry which is preliminary data.</text>
</comment>
<dbReference type="EMBL" id="BQNB010020514">
    <property type="protein sequence ID" value="GJT96793.1"/>
    <property type="molecule type" value="Genomic_DNA"/>
</dbReference>
<evidence type="ECO:0000313" key="1">
    <source>
        <dbReference type="EMBL" id="GJT96793.1"/>
    </source>
</evidence>
<organism evidence="1 2">
    <name type="scientific">Tanacetum coccineum</name>
    <dbReference type="NCBI Taxonomy" id="301880"/>
    <lineage>
        <taxon>Eukaryota</taxon>
        <taxon>Viridiplantae</taxon>
        <taxon>Streptophyta</taxon>
        <taxon>Embryophyta</taxon>
        <taxon>Tracheophyta</taxon>
        <taxon>Spermatophyta</taxon>
        <taxon>Magnoliopsida</taxon>
        <taxon>eudicotyledons</taxon>
        <taxon>Gunneridae</taxon>
        <taxon>Pentapetalae</taxon>
        <taxon>asterids</taxon>
        <taxon>campanulids</taxon>
        <taxon>Asterales</taxon>
        <taxon>Asteraceae</taxon>
        <taxon>Asteroideae</taxon>
        <taxon>Anthemideae</taxon>
        <taxon>Anthemidinae</taxon>
        <taxon>Tanacetum</taxon>
    </lineage>
</organism>
<accession>A0ABQ5I9M9</accession>
<sequence length="91" mass="10000">MKAVRRSSYVLIVPSFSSSSHIFASLVSDRGNFIRSVLIIPSNWFPLTRVKWLPLMANSFAVLGMVIAEPRVIATTQSAAHMGSSSMGLRF</sequence>
<gene>
    <name evidence="1" type="ORF">Tco_1092311</name>
</gene>
<dbReference type="Proteomes" id="UP001151760">
    <property type="component" value="Unassembled WGS sequence"/>
</dbReference>
<reference evidence="1" key="1">
    <citation type="journal article" date="2022" name="Int. J. Mol. Sci.">
        <title>Draft Genome of Tanacetum Coccineum: Genomic Comparison of Closely Related Tanacetum-Family Plants.</title>
        <authorList>
            <person name="Yamashiro T."/>
            <person name="Shiraishi A."/>
            <person name="Nakayama K."/>
            <person name="Satake H."/>
        </authorList>
    </citation>
    <scope>NUCLEOTIDE SEQUENCE</scope>
</reference>
<keyword evidence="2" id="KW-1185">Reference proteome</keyword>
<name>A0ABQ5I9M9_9ASTR</name>
<evidence type="ECO:0008006" key="3">
    <source>
        <dbReference type="Google" id="ProtNLM"/>
    </source>
</evidence>
<reference evidence="1" key="2">
    <citation type="submission" date="2022-01" db="EMBL/GenBank/DDBJ databases">
        <authorList>
            <person name="Yamashiro T."/>
            <person name="Shiraishi A."/>
            <person name="Satake H."/>
            <person name="Nakayama K."/>
        </authorList>
    </citation>
    <scope>NUCLEOTIDE SEQUENCE</scope>
</reference>
<evidence type="ECO:0000313" key="2">
    <source>
        <dbReference type="Proteomes" id="UP001151760"/>
    </source>
</evidence>
<protein>
    <recommendedName>
        <fullName evidence="3">Secreted protein</fullName>
    </recommendedName>
</protein>